<accession>A0AAD3MHH3</accession>
<sequence length="64" mass="6847">MYQLICIITSGTLHEEGGRRNEGRQKGVYQADASEDPIHAVLGGPEPDVDTVAATLCLALHLSQ</sequence>
<comment type="caution">
    <text evidence="1">The sequence shown here is derived from an EMBL/GenBank/DDBJ whole genome shotgun (WGS) entry which is preliminary data.</text>
</comment>
<name>A0AAD3MHH3_LATJO</name>
<feature type="non-terminal residue" evidence="1">
    <location>
        <position position="1"/>
    </location>
</feature>
<evidence type="ECO:0000313" key="1">
    <source>
        <dbReference type="EMBL" id="GLD54037.1"/>
    </source>
</evidence>
<protein>
    <submittedName>
        <fullName evidence="1">Protein prune homolog 2 isoform X5</fullName>
    </submittedName>
</protein>
<evidence type="ECO:0000313" key="2">
    <source>
        <dbReference type="Proteomes" id="UP001279410"/>
    </source>
</evidence>
<organism evidence="1 2">
    <name type="scientific">Lates japonicus</name>
    <name type="common">Japanese lates</name>
    <dbReference type="NCBI Taxonomy" id="270547"/>
    <lineage>
        <taxon>Eukaryota</taxon>
        <taxon>Metazoa</taxon>
        <taxon>Chordata</taxon>
        <taxon>Craniata</taxon>
        <taxon>Vertebrata</taxon>
        <taxon>Euteleostomi</taxon>
        <taxon>Actinopterygii</taxon>
        <taxon>Neopterygii</taxon>
        <taxon>Teleostei</taxon>
        <taxon>Neoteleostei</taxon>
        <taxon>Acanthomorphata</taxon>
        <taxon>Carangaria</taxon>
        <taxon>Carangaria incertae sedis</taxon>
        <taxon>Centropomidae</taxon>
        <taxon>Lates</taxon>
    </lineage>
</organism>
<dbReference type="AlphaFoldDB" id="A0AAD3MHH3"/>
<dbReference type="EMBL" id="BRZM01000019">
    <property type="protein sequence ID" value="GLD54037.1"/>
    <property type="molecule type" value="Genomic_DNA"/>
</dbReference>
<gene>
    <name evidence="1" type="ORF">AKAME5_000670700</name>
</gene>
<reference evidence="1" key="1">
    <citation type="submission" date="2022-08" db="EMBL/GenBank/DDBJ databases">
        <title>Genome sequencing of akame (Lates japonicus).</title>
        <authorList>
            <person name="Hashiguchi Y."/>
            <person name="Takahashi H."/>
        </authorList>
    </citation>
    <scope>NUCLEOTIDE SEQUENCE</scope>
    <source>
        <strain evidence="1">Kochi</strain>
    </source>
</reference>
<proteinExistence type="predicted"/>
<dbReference type="Proteomes" id="UP001279410">
    <property type="component" value="Unassembled WGS sequence"/>
</dbReference>
<keyword evidence="2" id="KW-1185">Reference proteome</keyword>